<sequence length="125" mass="13539">MPNVFPRRASGYRRDEQLTIDRAAVRPAGYVDIFGASLGRPGVPLRPLGLRRYPAAGVAPVTGSDFPGRLQLLEGRVMVHQEDATMVAPTPTSMFARRAKIGAKAVSRLRSVYSQPVPLPSRSSP</sequence>
<organism evidence="1 2">
    <name type="scientific">Mycolicibacterium doricum</name>
    <dbReference type="NCBI Taxonomy" id="126673"/>
    <lineage>
        <taxon>Bacteria</taxon>
        <taxon>Bacillati</taxon>
        <taxon>Actinomycetota</taxon>
        <taxon>Actinomycetes</taxon>
        <taxon>Mycobacteriales</taxon>
        <taxon>Mycobacteriaceae</taxon>
        <taxon>Mycolicibacterium</taxon>
    </lineage>
</organism>
<accession>A0A7I7VU05</accession>
<evidence type="ECO:0000313" key="1">
    <source>
        <dbReference type="EMBL" id="BBZ08779.1"/>
    </source>
</evidence>
<dbReference type="EMBL" id="AP022605">
    <property type="protein sequence ID" value="BBZ08779.1"/>
    <property type="molecule type" value="Genomic_DNA"/>
</dbReference>
<protein>
    <submittedName>
        <fullName evidence="1">Uncharacterized protein</fullName>
    </submittedName>
</protein>
<proteinExistence type="predicted"/>
<name>A0A7I7VU05_9MYCO</name>
<evidence type="ECO:0000313" key="2">
    <source>
        <dbReference type="Proteomes" id="UP000467201"/>
    </source>
</evidence>
<dbReference type="Proteomes" id="UP000467201">
    <property type="component" value="Chromosome"/>
</dbReference>
<reference evidence="1 2" key="1">
    <citation type="journal article" date="2019" name="Emerg. Microbes Infect.">
        <title>Comprehensive subspecies identification of 175 nontuberculous mycobacteria species based on 7547 genomic profiles.</title>
        <authorList>
            <person name="Matsumoto Y."/>
            <person name="Kinjo T."/>
            <person name="Motooka D."/>
            <person name="Nabeya D."/>
            <person name="Jung N."/>
            <person name="Uechi K."/>
            <person name="Horii T."/>
            <person name="Iida T."/>
            <person name="Fujita J."/>
            <person name="Nakamura S."/>
        </authorList>
    </citation>
    <scope>NUCLEOTIDE SEQUENCE [LARGE SCALE GENOMIC DNA]</scope>
    <source>
        <strain evidence="1 2">JCM 12405</strain>
    </source>
</reference>
<gene>
    <name evidence="1" type="ORF">MDOR_29480</name>
</gene>
<dbReference type="KEGG" id="mdr:MDOR_29480"/>
<dbReference type="AlphaFoldDB" id="A0A7I7VU05"/>